<feature type="domain" description="RWD" evidence="2">
    <location>
        <begin position="11"/>
        <end position="114"/>
    </location>
</feature>
<proteinExistence type="predicted"/>
<accession>A0A7S3GN04</accession>
<name>A0A7S3GN04_9STRA</name>
<dbReference type="InterPro" id="IPR016135">
    <property type="entry name" value="UBQ-conjugating_enzyme/RWD"/>
</dbReference>
<gene>
    <name evidence="3" type="ORF">SELO1098_LOCUS506</name>
</gene>
<reference evidence="3" key="1">
    <citation type="submission" date="2021-01" db="EMBL/GenBank/DDBJ databases">
        <authorList>
            <person name="Corre E."/>
            <person name="Pelletier E."/>
            <person name="Niang G."/>
            <person name="Scheremetjew M."/>
            <person name="Finn R."/>
            <person name="Kale V."/>
            <person name="Holt S."/>
            <person name="Cochrane G."/>
            <person name="Meng A."/>
            <person name="Brown T."/>
            <person name="Cohen L."/>
        </authorList>
    </citation>
    <scope>NUCLEOTIDE SEQUENCE</scope>
    <source>
        <strain evidence="3">CCAP 955/1</strain>
    </source>
</reference>
<dbReference type="PANTHER" id="PTHR12292">
    <property type="entry name" value="RWD DOMAIN-CONTAINING PROTEIN"/>
    <property type="match status" value="1"/>
</dbReference>
<organism evidence="3">
    <name type="scientific">Spumella elongata</name>
    <dbReference type="NCBI Taxonomy" id="89044"/>
    <lineage>
        <taxon>Eukaryota</taxon>
        <taxon>Sar</taxon>
        <taxon>Stramenopiles</taxon>
        <taxon>Ochrophyta</taxon>
        <taxon>Chrysophyceae</taxon>
        <taxon>Chromulinales</taxon>
        <taxon>Chromulinaceae</taxon>
        <taxon>Spumella</taxon>
    </lineage>
</organism>
<evidence type="ECO:0000259" key="2">
    <source>
        <dbReference type="PROSITE" id="PS50908"/>
    </source>
</evidence>
<dbReference type="Gene3D" id="3.10.110.10">
    <property type="entry name" value="Ubiquitin Conjugating Enzyme"/>
    <property type="match status" value="1"/>
</dbReference>
<feature type="compositionally biased region" description="Acidic residues" evidence="1">
    <location>
        <begin position="295"/>
        <end position="324"/>
    </location>
</feature>
<dbReference type="AlphaFoldDB" id="A0A7S3GN04"/>
<dbReference type="CDD" id="cd23823">
    <property type="entry name" value="RWD_GCN2"/>
    <property type="match status" value="1"/>
</dbReference>
<evidence type="ECO:0000256" key="1">
    <source>
        <dbReference type="SAM" id="MobiDB-lite"/>
    </source>
</evidence>
<protein>
    <recommendedName>
        <fullName evidence="2">RWD domain-containing protein</fullName>
    </recommendedName>
</protein>
<dbReference type="InterPro" id="IPR040213">
    <property type="entry name" value="GIR2-like"/>
</dbReference>
<dbReference type="InterPro" id="IPR006575">
    <property type="entry name" value="RWD_dom"/>
</dbReference>
<sequence length="324" mass="35396">MSDANLAEQAEELEVLASIYPEEFKSLGDGQFKILLKPNPDGNDNHVIVSLVCEVPPTYPSDSPPSFKIIIEKGLSANQADEVKEVADRVALENIGAPSVFAVAEAVKEWLVDNNIAGQDGSMYSEMMRRMQQKDMQQKKQTEKQAIKALADSEFQDESVDPAELERIRKRQEGTPVTVESFNKWKKEFEEEMALKELEALRATGGNAHNALNPLAAITVTSGSNADEGLGSAANLALLMEQFLAGDGRPTGKQYFLLNMGAGKNTGEGVEDPDAEDGPDGVSEAMEGDYVPSMEDLEDCDEDDEDDEDYVDEGEEDCSDDDED</sequence>
<evidence type="ECO:0000313" key="3">
    <source>
        <dbReference type="EMBL" id="CAE0271681.1"/>
    </source>
</evidence>
<dbReference type="SMART" id="SM00591">
    <property type="entry name" value="RWD"/>
    <property type="match status" value="1"/>
</dbReference>
<feature type="compositionally biased region" description="Acidic residues" evidence="1">
    <location>
        <begin position="269"/>
        <end position="279"/>
    </location>
</feature>
<dbReference type="SUPFAM" id="SSF54495">
    <property type="entry name" value="UBC-like"/>
    <property type="match status" value="1"/>
</dbReference>
<dbReference type="Pfam" id="PF05773">
    <property type="entry name" value="RWD"/>
    <property type="match status" value="1"/>
</dbReference>
<feature type="region of interest" description="Disordered" evidence="1">
    <location>
        <begin position="265"/>
        <end position="324"/>
    </location>
</feature>
<dbReference type="EMBL" id="HBIC01000868">
    <property type="protein sequence ID" value="CAE0271681.1"/>
    <property type="molecule type" value="Transcribed_RNA"/>
</dbReference>
<dbReference type="PROSITE" id="PS50908">
    <property type="entry name" value="RWD"/>
    <property type="match status" value="1"/>
</dbReference>